<keyword evidence="2" id="KW-1185">Reference proteome</keyword>
<evidence type="ECO:0000313" key="1">
    <source>
        <dbReference type="EMBL" id="VDK40946.1"/>
    </source>
</evidence>
<dbReference type="AlphaFoldDB" id="A0A3P6PLZ0"/>
<protein>
    <submittedName>
        <fullName evidence="1">Uncharacterized protein</fullName>
    </submittedName>
</protein>
<dbReference type="EMBL" id="UYRU01007255">
    <property type="protein sequence ID" value="VDK40946.1"/>
    <property type="molecule type" value="Genomic_DNA"/>
</dbReference>
<reference evidence="1 2" key="1">
    <citation type="submission" date="2018-11" db="EMBL/GenBank/DDBJ databases">
        <authorList>
            <consortium name="Pathogen Informatics"/>
        </authorList>
    </citation>
    <scope>NUCLEOTIDE SEQUENCE [LARGE SCALE GENOMIC DNA]</scope>
</reference>
<name>A0A3P6PLZ0_DIBLA</name>
<gene>
    <name evidence="1" type="ORF">DILT_LOCUS1190</name>
</gene>
<dbReference type="Proteomes" id="UP000281553">
    <property type="component" value="Unassembled WGS sequence"/>
</dbReference>
<evidence type="ECO:0000313" key="2">
    <source>
        <dbReference type="Proteomes" id="UP000281553"/>
    </source>
</evidence>
<organism evidence="1 2">
    <name type="scientific">Dibothriocephalus latus</name>
    <name type="common">Fish tapeworm</name>
    <name type="synonym">Diphyllobothrium latum</name>
    <dbReference type="NCBI Taxonomy" id="60516"/>
    <lineage>
        <taxon>Eukaryota</taxon>
        <taxon>Metazoa</taxon>
        <taxon>Spiralia</taxon>
        <taxon>Lophotrochozoa</taxon>
        <taxon>Platyhelminthes</taxon>
        <taxon>Cestoda</taxon>
        <taxon>Eucestoda</taxon>
        <taxon>Diphyllobothriidea</taxon>
        <taxon>Diphyllobothriidae</taxon>
        <taxon>Dibothriocephalus</taxon>
    </lineage>
</organism>
<accession>A0A3P6PLZ0</accession>
<sequence>MPPENGAGGVPVPTAGEERAAVRALVDPVVGILGLAGQHSGKTVTEGLTLEVTSAKTVPFAILQSVLKSG</sequence>
<proteinExistence type="predicted"/>